<name>A0A4Y7SNL8_COPMI</name>
<feature type="domain" description="AB hydrolase-1" evidence="4">
    <location>
        <begin position="115"/>
        <end position="303"/>
    </location>
</feature>
<feature type="signal peptide" evidence="3">
    <location>
        <begin position="1"/>
        <end position="38"/>
    </location>
</feature>
<dbReference type="InterPro" id="IPR013595">
    <property type="entry name" value="Pept_S33_TAP-like_C"/>
</dbReference>
<proteinExistence type="inferred from homology"/>
<evidence type="ECO:0000256" key="2">
    <source>
        <dbReference type="ARBA" id="ARBA00022801"/>
    </source>
</evidence>
<organism evidence="6 7">
    <name type="scientific">Coprinellus micaceus</name>
    <name type="common">Glistening ink-cap mushroom</name>
    <name type="synonym">Coprinus micaceus</name>
    <dbReference type="NCBI Taxonomy" id="71717"/>
    <lineage>
        <taxon>Eukaryota</taxon>
        <taxon>Fungi</taxon>
        <taxon>Dikarya</taxon>
        <taxon>Basidiomycota</taxon>
        <taxon>Agaricomycotina</taxon>
        <taxon>Agaricomycetes</taxon>
        <taxon>Agaricomycetidae</taxon>
        <taxon>Agaricales</taxon>
        <taxon>Agaricineae</taxon>
        <taxon>Psathyrellaceae</taxon>
        <taxon>Coprinellus</taxon>
    </lineage>
</organism>
<evidence type="ECO:0000313" key="7">
    <source>
        <dbReference type="Proteomes" id="UP000298030"/>
    </source>
</evidence>
<feature type="domain" description="Peptidase S33 tripeptidyl aminopeptidase-like C-terminal" evidence="5">
    <location>
        <begin position="446"/>
        <end position="541"/>
    </location>
</feature>
<dbReference type="AlphaFoldDB" id="A0A4Y7SNL8"/>
<dbReference type="InterPro" id="IPR051601">
    <property type="entry name" value="Serine_prot/Carboxylest_S33"/>
</dbReference>
<dbReference type="Proteomes" id="UP000298030">
    <property type="component" value="Unassembled WGS sequence"/>
</dbReference>
<gene>
    <name evidence="6" type="ORF">FA13DRAFT_1410501</name>
</gene>
<feature type="chain" id="PRO_5021217129" evidence="3">
    <location>
        <begin position="39"/>
        <end position="602"/>
    </location>
</feature>
<dbReference type="EMBL" id="QPFP01000077">
    <property type="protein sequence ID" value="TEB23493.1"/>
    <property type="molecule type" value="Genomic_DNA"/>
</dbReference>
<sequence>MRLSCKCLRLYIRTPPMLSRRILSAISLTLFHLPLAFGSSCDLTKRANVTKTEAEIWGGINPTKDLVWHPCYPEAGTFECARLTVPLDYSDPGGREAAIALIRKPATTQEGYRGPILFNPGGPGGSGVDLVLTIGNDFATILGPQFDIVSFDPRGIVRSTPRAVHFDTDVERFLFSTSVTNSFPLVKDGKVTNAERIWAAYQVLGSLAASHDDGYLKHITTENTATDMLSIVQAYGQEKLQYLGFSYGTVLGATFAALYPDKIERMVLDGVVDSEDYYATQWLTALLDNNKTLQLFFDNCAEAGPTECAFYAADPSDIQRNLTALQDKLLIEPVPVKTDTYYGVVDRTALELAIFRSLYVPYALFKPLAGALAQLAAGNGTALLSMFGDPETYTCSCDEHARDWDWVLEGQTTVACNDGAEVPKSLKELQKYWDGLAGISPFAAYVGLIRAGCTNWPKNKKPFRGPFVGNTSHPILLIGNTADPITPLASAKKMAQGFKDSVVLTIDAGGHCSLNAPSICAQQYIRQYFQAGTLPDEGTVCDPIFPNSFLVPASLLEGSSGASGSGLVGRQDVDVEFLAAVQDVAGKVRSGFRVPGTSKSVW</sequence>
<dbReference type="InterPro" id="IPR000073">
    <property type="entry name" value="AB_hydrolase_1"/>
</dbReference>
<keyword evidence="7" id="KW-1185">Reference proteome</keyword>
<keyword evidence="3" id="KW-0732">Signal</keyword>
<dbReference type="SUPFAM" id="SSF53474">
    <property type="entry name" value="alpha/beta-Hydrolases"/>
    <property type="match status" value="1"/>
</dbReference>
<comment type="caution">
    <text evidence="6">The sequence shown here is derived from an EMBL/GenBank/DDBJ whole genome shotgun (WGS) entry which is preliminary data.</text>
</comment>
<evidence type="ECO:0000256" key="3">
    <source>
        <dbReference type="SAM" id="SignalP"/>
    </source>
</evidence>
<dbReference type="Pfam" id="PF08386">
    <property type="entry name" value="Abhydrolase_4"/>
    <property type="match status" value="1"/>
</dbReference>
<evidence type="ECO:0000313" key="6">
    <source>
        <dbReference type="EMBL" id="TEB23493.1"/>
    </source>
</evidence>
<dbReference type="InterPro" id="IPR029058">
    <property type="entry name" value="AB_hydrolase_fold"/>
</dbReference>
<dbReference type="PANTHER" id="PTHR43248:SF25">
    <property type="entry name" value="AB HYDROLASE-1 DOMAIN-CONTAINING PROTEIN-RELATED"/>
    <property type="match status" value="1"/>
</dbReference>
<dbReference type="STRING" id="71717.A0A4Y7SNL8"/>
<dbReference type="Gene3D" id="3.40.50.1820">
    <property type="entry name" value="alpha/beta hydrolase"/>
    <property type="match status" value="1"/>
</dbReference>
<evidence type="ECO:0000259" key="5">
    <source>
        <dbReference type="Pfam" id="PF08386"/>
    </source>
</evidence>
<accession>A0A4Y7SNL8</accession>
<evidence type="ECO:0000256" key="1">
    <source>
        <dbReference type="ARBA" id="ARBA00010088"/>
    </source>
</evidence>
<reference evidence="6 7" key="1">
    <citation type="journal article" date="2019" name="Nat. Ecol. Evol.">
        <title>Megaphylogeny resolves global patterns of mushroom evolution.</title>
        <authorList>
            <person name="Varga T."/>
            <person name="Krizsan K."/>
            <person name="Foldi C."/>
            <person name="Dima B."/>
            <person name="Sanchez-Garcia M."/>
            <person name="Sanchez-Ramirez S."/>
            <person name="Szollosi G.J."/>
            <person name="Szarkandi J.G."/>
            <person name="Papp V."/>
            <person name="Albert L."/>
            <person name="Andreopoulos W."/>
            <person name="Angelini C."/>
            <person name="Antonin V."/>
            <person name="Barry K.W."/>
            <person name="Bougher N.L."/>
            <person name="Buchanan P."/>
            <person name="Buyck B."/>
            <person name="Bense V."/>
            <person name="Catcheside P."/>
            <person name="Chovatia M."/>
            <person name="Cooper J."/>
            <person name="Damon W."/>
            <person name="Desjardin D."/>
            <person name="Finy P."/>
            <person name="Geml J."/>
            <person name="Haridas S."/>
            <person name="Hughes K."/>
            <person name="Justo A."/>
            <person name="Karasinski D."/>
            <person name="Kautmanova I."/>
            <person name="Kiss B."/>
            <person name="Kocsube S."/>
            <person name="Kotiranta H."/>
            <person name="LaButti K.M."/>
            <person name="Lechner B.E."/>
            <person name="Liimatainen K."/>
            <person name="Lipzen A."/>
            <person name="Lukacs Z."/>
            <person name="Mihaltcheva S."/>
            <person name="Morgado L.N."/>
            <person name="Niskanen T."/>
            <person name="Noordeloos M.E."/>
            <person name="Ohm R.A."/>
            <person name="Ortiz-Santana B."/>
            <person name="Ovrebo C."/>
            <person name="Racz N."/>
            <person name="Riley R."/>
            <person name="Savchenko A."/>
            <person name="Shiryaev A."/>
            <person name="Soop K."/>
            <person name="Spirin V."/>
            <person name="Szebenyi C."/>
            <person name="Tomsovsky M."/>
            <person name="Tulloss R.E."/>
            <person name="Uehling J."/>
            <person name="Grigoriev I.V."/>
            <person name="Vagvolgyi C."/>
            <person name="Papp T."/>
            <person name="Martin F.M."/>
            <person name="Miettinen O."/>
            <person name="Hibbett D.S."/>
            <person name="Nagy L.G."/>
        </authorList>
    </citation>
    <scope>NUCLEOTIDE SEQUENCE [LARGE SCALE GENOMIC DNA]</scope>
    <source>
        <strain evidence="6 7">FP101781</strain>
    </source>
</reference>
<keyword evidence="2 6" id="KW-0378">Hydrolase</keyword>
<evidence type="ECO:0000259" key="4">
    <source>
        <dbReference type="Pfam" id="PF00561"/>
    </source>
</evidence>
<comment type="similarity">
    <text evidence="1">Belongs to the peptidase S33 family.</text>
</comment>
<dbReference type="GO" id="GO:0016787">
    <property type="term" value="F:hydrolase activity"/>
    <property type="evidence" value="ECO:0007669"/>
    <property type="project" value="UniProtKB-KW"/>
</dbReference>
<dbReference type="Pfam" id="PF00561">
    <property type="entry name" value="Abhydrolase_1"/>
    <property type="match status" value="1"/>
</dbReference>
<protein>
    <submittedName>
        <fullName evidence="6">Alpha/beta-hydrolase</fullName>
    </submittedName>
</protein>
<dbReference type="PANTHER" id="PTHR43248">
    <property type="entry name" value="2-SUCCINYL-6-HYDROXY-2,4-CYCLOHEXADIENE-1-CARBOXYLATE SYNTHASE"/>
    <property type="match status" value="1"/>
</dbReference>
<dbReference type="OrthoDB" id="425534at2759"/>